<comment type="caution">
    <text evidence="2">The sequence shown here is derived from an EMBL/GenBank/DDBJ whole genome shotgun (WGS) entry which is preliminary data.</text>
</comment>
<evidence type="ECO:0000313" key="2">
    <source>
        <dbReference type="EMBL" id="RKF61438.1"/>
    </source>
</evidence>
<gene>
    <name evidence="2" type="ORF">OnM2_042075</name>
</gene>
<proteinExistence type="predicted"/>
<sequence>KVTGVRYVLRCKQPSPGIPNDPKRKRTSPAKFRSQYQICRNNMPVPFDIQEGIMSQKRLREQFLNRQNRLSTSPQPALYQAQQDPLSCQLALPLSSSFQTSHQKLQDDQDKGTTSLMNYESMGALGYAAGDFLNSLHPEVTNETQDILGYYSGAPENISKDPSECLPTRKSSAESFLSSFYGSIDDDPTLTTDCLNSSSNSRLPTSKTSQNIFLPSDTVNPSMDSYFNNLTFYNEPIDDILKEFSSIGQAETQGMPGILDSSVNQKSLDVPFKAYEQENGKEIFSDMSDPNTNLERMEIQKQHEKICHPVASMNTGECSNSLKSHAEKIRPAKCLQKQKKNASRNFDVCNMNGNRFGGVRGSLLDNPQIIGENQISHLNSPNSSHCDQYSSYNTGLLTNAMQPNDLSKGKESLKDLRTSTINLFNPEFHEPFGLPPDTKFWAIDNTEETNLTLPKSTPTGGVTINFFNPIFHSDCFISEKFVPPEYSFVKI</sequence>
<evidence type="ECO:0000313" key="3">
    <source>
        <dbReference type="Proteomes" id="UP000286134"/>
    </source>
</evidence>
<protein>
    <submittedName>
        <fullName evidence="2">Uncharacterized protein</fullName>
    </submittedName>
</protein>
<organism evidence="2 3">
    <name type="scientific">Erysiphe neolycopersici</name>
    <dbReference type="NCBI Taxonomy" id="212602"/>
    <lineage>
        <taxon>Eukaryota</taxon>
        <taxon>Fungi</taxon>
        <taxon>Dikarya</taxon>
        <taxon>Ascomycota</taxon>
        <taxon>Pezizomycotina</taxon>
        <taxon>Leotiomycetes</taxon>
        <taxon>Erysiphales</taxon>
        <taxon>Erysiphaceae</taxon>
        <taxon>Erysiphe</taxon>
    </lineage>
</organism>
<accession>A0A420HVF2</accession>
<reference evidence="2 3" key="1">
    <citation type="journal article" date="2018" name="BMC Genomics">
        <title>Comparative genome analyses reveal sequence features reflecting distinct modes of host-adaptation between dicot and monocot powdery mildew.</title>
        <authorList>
            <person name="Wu Y."/>
            <person name="Ma X."/>
            <person name="Pan Z."/>
            <person name="Kale S.D."/>
            <person name="Song Y."/>
            <person name="King H."/>
            <person name="Zhang Q."/>
            <person name="Presley C."/>
            <person name="Deng X."/>
            <person name="Wei C.I."/>
            <person name="Xiao S."/>
        </authorList>
    </citation>
    <scope>NUCLEOTIDE SEQUENCE [LARGE SCALE GENOMIC DNA]</scope>
    <source>
        <strain evidence="2">UMSG2</strain>
    </source>
</reference>
<dbReference type="EMBL" id="MCFK01004237">
    <property type="protein sequence ID" value="RKF61438.1"/>
    <property type="molecule type" value="Genomic_DNA"/>
</dbReference>
<dbReference type="Proteomes" id="UP000286134">
    <property type="component" value="Unassembled WGS sequence"/>
</dbReference>
<dbReference type="AlphaFoldDB" id="A0A420HVF2"/>
<name>A0A420HVF2_9PEZI</name>
<evidence type="ECO:0000256" key="1">
    <source>
        <dbReference type="SAM" id="MobiDB-lite"/>
    </source>
</evidence>
<keyword evidence="3" id="KW-1185">Reference proteome</keyword>
<feature type="region of interest" description="Disordered" evidence="1">
    <location>
        <begin position="12"/>
        <end position="32"/>
    </location>
</feature>
<feature type="non-terminal residue" evidence="2">
    <location>
        <position position="1"/>
    </location>
</feature>